<evidence type="ECO:0000313" key="7">
    <source>
        <dbReference type="Proteomes" id="UP000694406"/>
    </source>
</evidence>
<evidence type="ECO:0000256" key="2">
    <source>
        <dbReference type="ARBA" id="ARBA00022490"/>
    </source>
</evidence>
<sequence length="634" mass="68962">MTQLANTISTATPSARTTTPSFDLQIENEEDLLAVALLPSLTELTFYGNPFTTSRSGDPPLLTSFLQDKLGIKLVRKKVSKLEKPRVFIPIKVNREIKSQLPKIRKQRLPVDLALETTFWQLWTGADLDPNQRLASPAVEGSRSFFLAYDPNQPILSPLRAEERSADLSLSSLYGEAFSPGSSLEGISFESDLLLESSLERILARKASASPTWLGQSPSGLPSHLPSQGPPGLSSPSSGPCEPEGTESRPYLRTLSGERLPETQLEPLTPPNSPLEEQDGSEVIQMIEPEEVKGEEEEKEKDGTKTLSSTASGGEVTQSAPITTSLPDQKGSEPLVSSSFGEEDLDEPPSPAQSLSVDKDLPSRGSSAEDQDRQESMPTSYPSGEDLAEGQLDQQRIPVVVLTTVSSEVEYGDQEEPPQLPTSGIQDVNLLESSEEEEHPGLSSSPLVEYGQEERPTLVDLCSARRSTLVLPSRSVSGELYKLFAQIQSYALPPEPEEDASTEEEEEEVLMSSREGTTEPIFITQVKESLDSGTSHLSLGKVTLNVPEKFKGYEELLGGDPGSDFVEPKGIQQNVQALGQALRYPLIYREGKARLDCYQKPYVSTKKKVRRSKEILLGGAGVLGGTILILDPAN</sequence>
<evidence type="ECO:0000256" key="4">
    <source>
        <dbReference type="ARBA" id="ARBA00022737"/>
    </source>
</evidence>
<keyword evidence="2" id="KW-0963">Cytoplasm</keyword>
<keyword evidence="7" id="KW-1185">Reference proteome</keyword>
<feature type="region of interest" description="Disordered" evidence="5">
    <location>
        <begin position="408"/>
        <end position="447"/>
    </location>
</feature>
<dbReference type="PANTHER" id="PTHR22710">
    <property type="entry name" value="X-RAY RADIATION RESISTANCE ASSOCIATED PROTEIN 1 XRRA1"/>
    <property type="match status" value="1"/>
</dbReference>
<dbReference type="GO" id="GO:0005634">
    <property type="term" value="C:nucleus"/>
    <property type="evidence" value="ECO:0007669"/>
    <property type="project" value="TreeGrafter"/>
</dbReference>
<proteinExistence type="predicted"/>
<feature type="region of interest" description="Disordered" evidence="5">
    <location>
        <begin position="492"/>
        <end position="515"/>
    </location>
</feature>
<dbReference type="GeneTree" id="ENSGT00390000016048"/>
<reference evidence="6" key="2">
    <citation type="submission" date="2025-09" db="UniProtKB">
        <authorList>
            <consortium name="Ensembl"/>
        </authorList>
    </citation>
    <scope>IDENTIFICATION</scope>
</reference>
<dbReference type="AlphaFoldDB" id="A0A8C5WNF7"/>
<evidence type="ECO:0000256" key="5">
    <source>
        <dbReference type="SAM" id="MobiDB-lite"/>
    </source>
</evidence>
<feature type="region of interest" description="Disordered" evidence="5">
    <location>
        <begin position="210"/>
        <end position="396"/>
    </location>
</feature>
<feature type="compositionally biased region" description="Acidic residues" evidence="5">
    <location>
        <begin position="495"/>
        <end position="509"/>
    </location>
</feature>
<dbReference type="Ensembl" id="ENSLLTT00000001315.1">
    <property type="protein sequence ID" value="ENSLLTP00000001270.1"/>
    <property type="gene ID" value="ENSLLTG00000000989.1"/>
</dbReference>
<evidence type="ECO:0000313" key="6">
    <source>
        <dbReference type="Ensembl" id="ENSLLTP00000001270.1"/>
    </source>
</evidence>
<comment type="subcellular location">
    <subcellularLocation>
        <location evidence="1">Cytoplasm</location>
    </subcellularLocation>
</comment>
<feature type="compositionally biased region" description="Low complexity" evidence="5">
    <location>
        <begin position="214"/>
        <end position="240"/>
    </location>
</feature>
<evidence type="ECO:0000256" key="1">
    <source>
        <dbReference type="ARBA" id="ARBA00004496"/>
    </source>
</evidence>
<reference evidence="6" key="1">
    <citation type="submission" date="2025-08" db="UniProtKB">
        <authorList>
            <consortium name="Ensembl"/>
        </authorList>
    </citation>
    <scope>IDENTIFICATION</scope>
</reference>
<keyword evidence="4" id="KW-0677">Repeat</keyword>
<keyword evidence="3" id="KW-0433">Leucine-rich repeat</keyword>
<organism evidence="6 7">
    <name type="scientific">Laticauda laticaudata</name>
    <name type="common">Blue-ringed sea krait</name>
    <name type="synonym">Blue-lipped sea krait</name>
    <dbReference type="NCBI Taxonomy" id="8630"/>
    <lineage>
        <taxon>Eukaryota</taxon>
        <taxon>Metazoa</taxon>
        <taxon>Chordata</taxon>
        <taxon>Craniata</taxon>
        <taxon>Vertebrata</taxon>
        <taxon>Euteleostomi</taxon>
        <taxon>Lepidosauria</taxon>
        <taxon>Squamata</taxon>
        <taxon>Bifurcata</taxon>
        <taxon>Unidentata</taxon>
        <taxon>Episquamata</taxon>
        <taxon>Toxicofera</taxon>
        <taxon>Serpentes</taxon>
        <taxon>Colubroidea</taxon>
        <taxon>Elapidae</taxon>
        <taxon>Laticaudinae</taxon>
        <taxon>Laticauda</taxon>
    </lineage>
</organism>
<accession>A0A8C5WNF7</accession>
<dbReference type="Proteomes" id="UP000694406">
    <property type="component" value="Unplaced"/>
</dbReference>
<evidence type="ECO:0000256" key="3">
    <source>
        <dbReference type="ARBA" id="ARBA00022614"/>
    </source>
</evidence>
<dbReference type="GO" id="GO:0005737">
    <property type="term" value="C:cytoplasm"/>
    <property type="evidence" value="ECO:0007669"/>
    <property type="project" value="UniProtKB-SubCell"/>
</dbReference>
<protein>
    <submittedName>
        <fullName evidence="6">Uncharacterized protein</fullName>
    </submittedName>
</protein>
<name>A0A8C5WNF7_LATLA</name>
<dbReference type="PANTHER" id="PTHR22710:SF2">
    <property type="entry name" value="X-RAY RADIATION RESISTANCE-ASSOCIATED PROTEIN 1"/>
    <property type="match status" value="1"/>
</dbReference>
<feature type="compositionally biased region" description="Polar residues" evidence="5">
    <location>
        <begin position="305"/>
        <end position="327"/>
    </location>
</feature>